<dbReference type="Pfam" id="PF13585">
    <property type="entry name" value="CHU_C"/>
    <property type="match status" value="1"/>
</dbReference>
<feature type="signal peptide" evidence="1">
    <location>
        <begin position="1"/>
        <end position="25"/>
    </location>
</feature>
<dbReference type="RefSeq" id="WP_147055688.1">
    <property type="nucleotide sequence ID" value="NZ_CP042437.1"/>
</dbReference>
<proteinExistence type="predicted"/>
<dbReference type="Proteomes" id="UP000321362">
    <property type="component" value="Chromosome"/>
</dbReference>
<dbReference type="EMBL" id="CP042437">
    <property type="protein sequence ID" value="QEC77731.1"/>
    <property type="molecule type" value="Genomic_DNA"/>
</dbReference>
<dbReference type="KEGG" id="mgk:FSB76_17940"/>
<keyword evidence="3" id="KW-1185">Reference proteome</keyword>
<reference evidence="2 3" key="1">
    <citation type="journal article" date="2013" name="J. Microbiol.">
        <title>Mucilaginibacter ginsenosidivorax sp. nov., with ginsenoside converting activity isolated from sediment.</title>
        <authorList>
            <person name="Kim J.K."/>
            <person name="Choi T.E."/>
            <person name="Liu Q.M."/>
            <person name="Park H.Y."/>
            <person name="Yi T.H."/>
            <person name="Yoon M.H."/>
            <person name="Kim S.C."/>
            <person name="Im W.T."/>
        </authorList>
    </citation>
    <scope>NUCLEOTIDE SEQUENCE [LARGE SCALE GENOMIC DNA]</scope>
    <source>
        <strain evidence="2 3">KHI28</strain>
    </source>
</reference>
<accession>A0A5B8W1W1</accession>
<keyword evidence="1" id="KW-0732">Signal</keyword>
<dbReference type="AlphaFoldDB" id="A0A5B8W1W1"/>
<protein>
    <submittedName>
        <fullName evidence="2">Gliding motility-associated C-terminal domain-containing protein</fullName>
    </submittedName>
</protein>
<dbReference type="SUPFAM" id="SSF48726">
    <property type="entry name" value="Immunoglobulin"/>
    <property type="match status" value="1"/>
</dbReference>
<dbReference type="InterPro" id="IPR013783">
    <property type="entry name" value="Ig-like_fold"/>
</dbReference>
<name>A0A5B8W1W1_9SPHI</name>
<evidence type="ECO:0000313" key="2">
    <source>
        <dbReference type="EMBL" id="QEC77731.1"/>
    </source>
</evidence>
<dbReference type="Gene3D" id="2.60.40.10">
    <property type="entry name" value="Immunoglobulins"/>
    <property type="match status" value="2"/>
</dbReference>
<gene>
    <name evidence="2" type="ORF">FSB76_17940</name>
</gene>
<dbReference type="InterPro" id="IPR026341">
    <property type="entry name" value="T9SS_type_B"/>
</dbReference>
<dbReference type="InterPro" id="IPR036179">
    <property type="entry name" value="Ig-like_dom_sf"/>
</dbReference>
<evidence type="ECO:0000313" key="3">
    <source>
        <dbReference type="Proteomes" id="UP000321362"/>
    </source>
</evidence>
<dbReference type="OrthoDB" id="5726170at2"/>
<feature type="chain" id="PRO_5023003627" evidence="1">
    <location>
        <begin position="26"/>
        <end position="613"/>
    </location>
</feature>
<dbReference type="NCBIfam" id="TIGR04131">
    <property type="entry name" value="Bac_Flav_CTERM"/>
    <property type="match status" value="1"/>
</dbReference>
<organism evidence="2 3">
    <name type="scientific">Mucilaginibacter ginsenosidivorax</name>
    <dbReference type="NCBI Taxonomy" id="862126"/>
    <lineage>
        <taxon>Bacteria</taxon>
        <taxon>Pseudomonadati</taxon>
        <taxon>Bacteroidota</taxon>
        <taxon>Sphingobacteriia</taxon>
        <taxon>Sphingobacteriales</taxon>
        <taxon>Sphingobacteriaceae</taxon>
        <taxon>Mucilaginibacter</taxon>
    </lineage>
</organism>
<sequence>MTLHRIARFILLLLAAFIAIPQANAQQGVALVSAHHLSSRKAVLKTSASRKKIINVAPIFSFDYPDVLPKCDNVPLTLQVQGHPEYLYRWYKDGVLTTNVTTLYPIQVTGKYRAEISSEKDVWVSTKEVQVNVIYLPEPQILPDQPTHCGGSNAILNSNLPASSDYSLNWYLNGHELTQFTNKASISVSELGTYMLTVRNPINTCSKESPVYHLVFTPAPTFTFNYPGDVNVCQGGTAVLTVGGDIAYQYRWYKDGVLTGNLSQTLTTTQNGKYKVEVSTCPGTWIPSKEVQVNVYNLPTPVITPDKVSYCTGDLARLDAGITTDAAYSITWQRDGTTVTAWQNKPTVTTTDAGNYSVIVTSTALGTCVVNSAAYRLAFNPLPTVSITQAVTTKLCEGQPLELTAVHSAGSTVSWSTGETTDKISVSTTGTYSVTATSAAGCQAVAGIDLQFLPVAILNMADTSFCTYTGAPVTITAPTGFSKYTWNGVDGGNTFIADRPQTISLSVINANGCPSDKVIHVISSCPDIHIPSAFTPNGDGKNDTWNITGLETDASVLVKVFNRYGSIVFRSTGTTASWNGRKNGQPVPAGVYYYVISGKNGKQLFSGSITLLN</sequence>
<evidence type="ECO:0000256" key="1">
    <source>
        <dbReference type="SAM" id="SignalP"/>
    </source>
</evidence>